<evidence type="ECO:0000256" key="2">
    <source>
        <dbReference type="ARBA" id="ARBA00022475"/>
    </source>
</evidence>
<evidence type="ECO:0000313" key="8">
    <source>
        <dbReference type="Proteomes" id="UP001085076"/>
    </source>
</evidence>
<dbReference type="EMBL" id="JAGGNH010000001">
    <property type="protein sequence ID" value="KAJ0987998.1"/>
    <property type="molecule type" value="Genomic_DNA"/>
</dbReference>
<sequence>MVPVNLANCSKLRVLRLGFNQFSGSIPAELGQTLPKLEMLDLGNNSLTGVIPSSIANLSSLTVLVLMSNNLQGIIPEELGMLSYLTTFVVQENSLNGSIPPVLFNISSLISFSVVGNQLQGTLPPSLGAKLPKIKNLLLGGNKLSGTIPTSLSNASMLQRISLPTNKFCGIVPPVFRAMISLFHLNLEENQFQARDAEDLSFIDSLVNCSNLQVFGIAFNDLGGRIMEVIYPSMLSQEQEDDDIEHGDISAVRKKIESLVSVVALGLACSVESPNDRLGRTDVAAQMHAVRDKFVEFGVHGVKQEVSPAKLTIPLVVGTPRRI</sequence>
<evidence type="ECO:0000256" key="3">
    <source>
        <dbReference type="ARBA" id="ARBA00022614"/>
    </source>
</evidence>
<name>A0A9D5DBQ6_9LILI</name>
<keyword evidence="4" id="KW-0732">Signal</keyword>
<evidence type="ECO:0000256" key="1">
    <source>
        <dbReference type="ARBA" id="ARBA00004236"/>
    </source>
</evidence>
<dbReference type="Proteomes" id="UP001085076">
    <property type="component" value="Miscellaneous, Linkage group lg01"/>
</dbReference>
<comment type="subcellular location">
    <subcellularLocation>
        <location evidence="1">Cell membrane</location>
    </subcellularLocation>
</comment>
<keyword evidence="3" id="KW-0433">Leucine-rich repeat</keyword>
<evidence type="ECO:0000313" key="7">
    <source>
        <dbReference type="EMBL" id="KAJ0987998.1"/>
    </source>
</evidence>
<dbReference type="FunFam" id="3.80.10.10:FF:000299">
    <property type="entry name" value="Piriformospora indica-insensitive protein 2"/>
    <property type="match status" value="1"/>
</dbReference>
<keyword evidence="6" id="KW-0472">Membrane</keyword>
<dbReference type="InterPro" id="IPR052941">
    <property type="entry name" value="StomDev_PlantInt_Reg"/>
</dbReference>
<keyword evidence="8" id="KW-1185">Reference proteome</keyword>
<dbReference type="OrthoDB" id="676979at2759"/>
<proteinExistence type="predicted"/>
<comment type="caution">
    <text evidence="7">The sequence shown here is derived from an EMBL/GenBank/DDBJ whole genome shotgun (WGS) entry which is preliminary data.</text>
</comment>
<protein>
    <submittedName>
        <fullName evidence="7">Uncharacterized protein</fullName>
    </submittedName>
</protein>
<dbReference type="AlphaFoldDB" id="A0A9D5DBQ6"/>
<dbReference type="InterPro" id="IPR032675">
    <property type="entry name" value="LRR_dom_sf"/>
</dbReference>
<evidence type="ECO:0000256" key="5">
    <source>
        <dbReference type="ARBA" id="ARBA00022737"/>
    </source>
</evidence>
<gene>
    <name evidence="7" type="ORF">J5N97_006354</name>
</gene>
<keyword evidence="2" id="KW-1003">Cell membrane</keyword>
<reference evidence="7" key="2">
    <citation type="journal article" date="2022" name="Hortic Res">
        <title>The genome of Dioscorea zingiberensis sheds light on the biosynthesis, origin and evolution of the medicinally important diosgenin saponins.</title>
        <authorList>
            <person name="Li Y."/>
            <person name="Tan C."/>
            <person name="Li Z."/>
            <person name="Guo J."/>
            <person name="Li S."/>
            <person name="Chen X."/>
            <person name="Wang C."/>
            <person name="Dai X."/>
            <person name="Yang H."/>
            <person name="Song W."/>
            <person name="Hou L."/>
            <person name="Xu J."/>
            <person name="Tong Z."/>
            <person name="Xu A."/>
            <person name="Yuan X."/>
            <person name="Wang W."/>
            <person name="Yang Q."/>
            <person name="Chen L."/>
            <person name="Sun Z."/>
            <person name="Wang K."/>
            <person name="Pan B."/>
            <person name="Chen J."/>
            <person name="Bao Y."/>
            <person name="Liu F."/>
            <person name="Qi X."/>
            <person name="Gang D.R."/>
            <person name="Wen J."/>
            <person name="Li J."/>
        </authorList>
    </citation>
    <scope>NUCLEOTIDE SEQUENCE</scope>
    <source>
        <strain evidence="7">Dzin_1.0</strain>
    </source>
</reference>
<dbReference type="PANTHER" id="PTHR48004">
    <property type="entry name" value="OS01G0149700 PROTEIN"/>
    <property type="match status" value="1"/>
</dbReference>
<evidence type="ECO:0000256" key="4">
    <source>
        <dbReference type="ARBA" id="ARBA00022729"/>
    </source>
</evidence>
<dbReference type="GO" id="GO:0005886">
    <property type="term" value="C:plasma membrane"/>
    <property type="evidence" value="ECO:0007669"/>
    <property type="project" value="UniProtKB-SubCell"/>
</dbReference>
<dbReference type="Pfam" id="PF00560">
    <property type="entry name" value="LRR_1"/>
    <property type="match status" value="1"/>
</dbReference>
<accession>A0A9D5DBQ6</accession>
<dbReference type="SUPFAM" id="SSF52058">
    <property type="entry name" value="L domain-like"/>
    <property type="match status" value="1"/>
</dbReference>
<dbReference type="Pfam" id="PF13855">
    <property type="entry name" value="LRR_8"/>
    <property type="match status" value="1"/>
</dbReference>
<dbReference type="InterPro" id="IPR001611">
    <property type="entry name" value="Leu-rich_rpt"/>
</dbReference>
<reference evidence="7" key="1">
    <citation type="submission" date="2021-03" db="EMBL/GenBank/DDBJ databases">
        <authorList>
            <person name="Li Z."/>
            <person name="Yang C."/>
        </authorList>
    </citation>
    <scope>NUCLEOTIDE SEQUENCE</scope>
    <source>
        <strain evidence="7">Dzin_1.0</strain>
        <tissue evidence="7">Leaf</tissue>
    </source>
</reference>
<keyword evidence="5" id="KW-0677">Repeat</keyword>
<organism evidence="7 8">
    <name type="scientific">Dioscorea zingiberensis</name>
    <dbReference type="NCBI Taxonomy" id="325984"/>
    <lineage>
        <taxon>Eukaryota</taxon>
        <taxon>Viridiplantae</taxon>
        <taxon>Streptophyta</taxon>
        <taxon>Embryophyta</taxon>
        <taxon>Tracheophyta</taxon>
        <taxon>Spermatophyta</taxon>
        <taxon>Magnoliopsida</taxon>
        <taxon>Liliopsida</taxon>
        <taxon>Dioscoreales</taxon>
        <taxon>Dioscoreaceae</taxon>
        <taxon>Dioscorea</taxon>
    </lineage>
</organism>
<dbReference type="Gene3D" id="3.80.10.10">
    <property type="entry name" value="Ribonuclease Inhibitor"/>
    <property type="match status" value="1"/>
</dbReference>
<dbReference type="PANTHER" id="PTHR48004:SF59">
    <property type="entry name" value="LEUCINE-RICH REPEAT-CONTAINING N-TERMINAL PLANT-TYPE DOMAIN-CONTAINING PROTEIN"/>
    <property type="match status" value="1"/>
</dbReference>
<evidence type="ECO:0000256" key="6">
    <source>
        <dbReference type="ARBA" id="ARBA00023136"/>
    </source>
</evidence>